<evidence type="ECO:0000256" key="2">
    <source>
        <dbReference type="ARBA" id="ARBA00008979"/>
    </source>
</evidence>
<feature type="signal peptide" evidence="11">
    <location>
        <begin position="1"/>
        <end position="22"/>
    </location>
</feature>
<evidence type="ECO:0000313" key="14">
    <source>
        <dbReference type="Proteomes" id="UP000183832"/>
    </source>
</evidence>
<evidence type="ECO:0000256" key="8">
    <source>
        <dbReference type="ARBA" id="ARBA00023170"/>
    </source>
</evidence>
<feature type="domain" description="G-protein coupled receptors family 2 profile 2" evidence="12">
    <location>
        <begin position="224"/>
        <end position="495"/>
    </location>
</feature>
<evidence type="ECO:0000256" key="11">
    <source>
        <dbReference type="SAM" id="SignalP"/>
    </source>
</evidence>
<comment type="similarity">
    <text evidence="2">Belongs to the G-protein coupled receptor 2 family. Mth subfamily.</text>
</comment>
<dbReference type="CDD" id="cd15039">
    <property type="entry name" value="7tmB3_Methuselah-like"/>
    <property type="match status" value="1"/>
</dbReference>
<feature type="transmembrane region" description="Helical" evidence="10">
    <location>
        <begin position="295"/>
        <end position="317"/>
    </location>
</feature>
<dbReference type="PROSITE" id="PS50261">
    <property type="entry name" value="G_PROTEIN_RECEP_F2_4"/>
    <property type="match status" value="1"/>
</dbReference>
<dbReference type="EMBL" id="CVRI01000012">
    <property type="protein sequence ID" value="CRK89468.1"/>
    <property type="molecule type" value="Genomic_DNA"/>
</dbReference>
<dbReference type="GO" id="GO:0005886">
    <property type="term" value="C:plasma membrane"/>
    <property type="evidence" value="ECO:0007669"/>
    <property type="project" value="UniProtKB-SubCell"/>
</dbReference>
<organism evidence="13 14">
    <name type="scientific">Clunio marinus</name>
    <dbReference type="NCBI Taxonomy" id="568069"/>
    <lineage>
        <taxon>Eukaryota</taxon>
        <taxon>Metazoa</taxon>
        <taxon>Ecdysozoa</taxon>
        <taxon>Arthropoda</taxon>
        <taxon>Hexapoda</taxon>
        <taxon>Insecta</taxon>
        <taxon>Pterygota</taxon>
        <taxon>Neoptera</taxon>
        <taxon>Endopterygota</taxon>
        <taxon>Diptera</taxon>
        <taxon>Nematocera</taxon>
        <taxon>Chironomoidea</taxon>
        <taxon>Chironomidae</taxon>
        <taxon>Clunio</taxon>
    </lineage>
</organism>
<name>A0A1J1HPZ8_9DIPT</name>
<keyword evidence="9" id="KW-0807">Transducer</keyword>
<evidence type="ECO:0000259" key="12">
    <source>
        <dbReference type="PROSITE" id="PS50261"/>
    </source>
</evidence>
<reference evidence="13 14" key="1">
    <citation type="submission" date="2015-04" db="EMBL/GenBank/DDBJ databases">
        <authorList>
            <person name="Syromyatnikov M.Y."/>
            <person name="Popov V.N."/>
        </authorList>
    </citation>
    <scope>NUCLEOTIDE SEQUENCE [LARGE SCALE GENOMIC DNA]</scope>
</reference>
<keyword evidence="14" id="KW-1185">Reference proteome</keyword>
<keyword evidence="3" id="KW-1003">Cell membrane</keyword>
<dbReference type="GO" id="GO:0007166">
    <property type="term" value="P:cell surface receptor signaling pathway"/>
    <property type="evidence" value="ECO:0007669"/>
    <property type="project" value="InterPro"/>
</dbReference>
<evidence type="ECO:0000256" key="6">
    <source>
        <dbReference type="ARBA" id="ARBA00023040"/>
    </source>
</evidence>
<dbReference type="STRING" id="568069.A0A1J1HPZ8"/>
<feature type="transmembrane region" description="Helical" evidence="10">
    <location>
        <begin position="260"/>
        <end position="279"/>
    </location>
</feature>
<feature type="transmembrane region" description="Helical" evidence="10">
    <location>
        <begin position="474"/>
        <end position="494"/>
    </location>
</feature>
<evidence type="ECO:0000256" key="1">
    <source>
        <dbReference type="ARBA" id="ARBA00004651"/>
    </source>
</evidence>
<keyword evidence="7 10" id="KW-0472">Membrane</keyword>
<dbReference type="OrthoDB" id="5854379at2759"/>
<comment type="subcellular location">
    <subcellularLocation>
        <location evidence="1">Cell membrane</location>
        <topology evidence="1">Multi-pass membrane protein</topology>
    </subcellularLocation>
</comment>
<dbReference type="Gene3D" id="1.20.1070.10">
    <property type="entry name" value="Rhodopsin 7-helix transmembrane proteins"/>
    <property type="match status" value="1"/>
</dbReference>
<feature type="transmembrane region" description="Helical" evidence="10">
    <location>
        <begin position="225"/>
        <end position="248"/>
    </location>
</feature>
<evidence type="ECO:0000256" key="4">
    <source>
        <dbReference type="ARBA" id="ARBA00022692"/>
    </source>
</evidence>
<dbReference type="InterPro" id="IPR052808">
    <property type="entry name" value="GPCR_Mth-like"/>
</dbReference>
<keyword evidence="8" id="KW-0675">Receptor</keyword>
<feature type="chain" id="PRO_5009619058" evidence="11">
    <location>
        <begin position="23"/>
        <end position="534"/>
    </location>
</feature>
<evidence type="ECO:0000256" key="10">
    <source>
        <dbReference type="SAM" id="Phobius"/>
    </source>
</evidence>
<keyword evidence="4 10" id="KW-0812">Transmembrane</keyword>
<dbReference type="Proteomes" id="UP000183832">
    <property type="component" value="Unassembled WGS sequence"/>
</dbReference>
<dbReference type="InterPro" id="IPR017981">
    <property type="entry name" value="GPCR_2-like_7TM"/>
</dbReference>
<feature type="transmembrane region" description="Helical" evidence="10">
    <location>
        <begin position="449"/>
        <end position="468"/>
    </location>
</feature>
<sequence>MRTKVALGVALLLIEFSNITLSFNMSLSSDNDTTIEYITSFLNISNYTTTESTEISFTQSSSTVPTTSSVEPLIEFQLPENCSSYKLLKDQPKATQSSSIKKCCPLHQNYKYDYGKRSCANSTSPFKLNAIQAKFYENCIEDEEVNVTISIVIENNCKNGLIYNENYNDILYVIQNGSLLRIDDDYESFDIYDHYCLEFDEDEGVLTAIVCEFDDLLLKVGRAQALIFATCMFISVPCLLITAALYLIVPELRDLHGKSLACHSISLSSGFFLLAFTQFRDMNTFEGHSYNFSGYFIQFCIIACFFWLTVMWIDICIHAWYYLPRGIKQTPKDDNVHLMYYALFAFGVPLILVILTYKNKLSGLPSYYIKGTTKVARTSQTFFIPPITVTLILNLCLYVLSYFGFHKLQKKINIMTFLTLKLKKCATENKCSAARIAHIEKVETIMKSTAFLTIIMTINWIFEIISFYNETSSTLFDIINALQGVLIFLMFVCLPRPLKLIGQWWNDRGSFQVLDNNFEKQTSDDIQMTTLCKQ</sequence>
<dbReference type="PANTHER" id="PTHR46953:SF3">
    <property type="entry name" value="G-PROTEIN COUPLED RECEPTOR MTH-LIKE 14-RELATED"/>
    <property type="match status" value="1"/>
</dbReference>
<keyword evidence="6" id="KW-0297">G-protein coupled receptor</keyword>
<evidence type="ECO:0000256" key="9">
    <source>
        <dbReference type="ARBA" id="ARBA00023224"/>
    </source>
</evidence>
<gene>
    <name evidence="13" type="ORF">CLUMA_CG003206</name>
</gene>
<dbReference type="InterPro" id="IPR000832">
    <property type="entry name" value="GPCR_2_secretin-like"/>
</dbReference>
<dbReference type="AlphaFoldDB" id="A0A1J1HPZ8"/>
<evidence type="ECO:0000256" key="5">
    <source>
        <dbReference type="ARBA" id="ARBA00022989"/>
    </source>
</evidence>
<feature type="transmembrane region" description="Helical" evidence="10">
    <location>
        <begin position="338"/>
        <end position="357"/>
    </location>
</feature>
<keyword evidence="5 10" id="KW-1133">Transmembrane helix</keyword>
<dbReference type="Pfam" id="PF00002">
    <property type="entry name" value="7tm_2"/>
    <property type="match status" value="1"/>
</dbReference>
<evidence type="ECO:0000256" key="7">
    <source>
        <dbReference type="ARBA" id="ARBA00023136"/>
    </source>
</evidence>
<evidence type="ECO:0000313" key="13">
    <source>
        <dbReference type="EMBL" id="CRK89468.1"/>
    </source>
</evidence>
<feature type="transmembrane region" description="Helical" evidence="10">
    <location>
        <begin position="382"/>
        <end position="405"/>
    </location>
</feature>
<dbReference type="PANTHER" id="PTHR46953">
    <property type="entry name" value="G-PROTEIN COUPLED RECEPTOR MTH-LIKE 1-RELATED"/>
    <property type="match status" value="1"/>
</dbReference>
<evidence type="ECO:0000256" key="3">
    <source>
        <dbReference type="ARBA" id="ARBA00022475"/>
    </source>
</evidence>
<dbReference type="GO" id="GO:0004930">
    <property type="term" value="F:G protein-coupled receptor activity"/>
    <property type="evidence" value="ECO:0007669"/>
    <property type="project" value="UniProtKB-KW"/>
</dbReference>
<dbReference type="SUPFAM" id="SSF63877">
    <property type="entry name" value="Methuselah ectodomain"/>
    <property type="match status" value="1"/>
</dbReference>
<keyword evidence="11" id="KW-0732">Signal</keyword>
<dbReference type="InterPro" id="IPR036272">
    <property type="entry name" value="Methuselah_N_sf"/>
</dbReference>
<accession>A0A1J1HPZ8</accession>
<proteinExistence type="inferred from homology"/>
<protein>
    <submittedName>
        <fullName evidence="13">CLUMA_CG003206, isoform B</fullName>
    </submittedName>
</protein>